<dbReference type="EMBL" id="CP036313">
    <property type="protein sequence ID" value="QBH15508.1"/>
    <property type="molecule type" value="Genomic_DNA"/>
</dbReference>
<sequence length="245" mass="27891">MVNDLGCPYESSMLTFEIAELTGKRHDNVMRDARKILIELYDNSGLLNFEERYKAADGNLHPCYRLPKKEVLVLVSGYSIRLRMKIITRLEELEKKTRDPMAALNDPATMRQILLGYTERVLALESENKKMQPKALFADAVSASTSSILVGELAKIMRQNGIHTGQNRFFAWLRDNGYLIKRKGTDFNMPTQKSMELGLFEIKERTIVNPDESTRITKTSKVTGKGQQYFINAFMGRDTDALSVV</sequence>
<dbReference type="AlphaFoldDB" id="A0A328FKL4"/>
<name>A0A328FKL4_9BACT</name>
<gene>
    <name evidence="3" type="ORF">DO021_03000</name>
    <name evidence="2" type="ORF">EYB58_04120</name>
</gene>
<dbReference type="Proteomes" id="UP000248798">
    <property type="component" value="Unassembled WGS sequence"/>
</dbReference>
<dbReference type="Pfam" id="PF03374">
    <property type="entry name" value="ANT"/>
    <property type="match status" value="1"/>
</dbReference>
<proteinExistence type="predicted"/>
<dbReference type="GO" id="GO:0003677">
    <property type="term" value="F:DNA binding"/>
    <property type="evidence" value="ECO:0007669"/>
    <property type="project" value="InterPro"/>
</dbReference>
<evidence type="ECO:0000313" key="4">
    <source>
        <dbReference type="Proteomes" id="UP000248798"/>
    </source>
</evidence>
<dbReference type="Pfam" id="PF09669">
    <property type="entry name" value="Phage_pRha"/>
    <property type="match status" value="1"/>
</dbReference>
<accession>A0A328FKL4</accession>
<protein>
    <recommendedName>
        <fullName evidence="1">Antirepressor protein C-terminal domain-containing protein</fullName>
    </recommendedName>
</protein>
<dbReference type="InterPro" id="IPR014054">
    <property type="entry name" value="Phage_regulatory_Rha"/>
</dbReference>
<reference evidence="3 4" key="1">
    <citation type="submission" date="2018-06" db="EMBL/GenBank/DDBJ databases">
        <title>Complete Genome Sequence of Desulfobacter hydrogenophilus (DSM3380).</title>
        <authorList>
            <person name="Marietou A."/>
            <person name="Schreiber L."/>
            <person name="Marshall I."/>
            <person name="Jorgensen B."/>
        </authorList>
    </citation>
    <scope>NUCLEOTIDE SEQUENCE [LARGE SCALE GENOMIC DNA]</scope>
    <source>
        <strain evidence="3 4">DSM 3380</strain>
    </source>
</reference>
<evidence type="ECO:0000313" key="3">
    <source>
        <dbReference type="EMBL" id="RAM03547.1"/>
    </source>
</evidence>
<evidence type="ECO:0000313" key="5">
    <source>
        <dbReference type="Proteomes" id="UP000293902"/>
    </source>
</evidence>
<feature type="domain" description="Antirepressor protein C-terminal" evidence="1">
    <location>
        <begin position="125"/>
        <end position="234"/>
    </location>
</feature>
<dbReference type="Proteomes" id="UP000293902">
    <property type="component" value="Chromosome"/>
</dbReference>
<reference evidence="2 5" key="2">
    <citation type="submission" date="2019-02" db="EMBL/GenBank/DDBJ databases">
        <title>Complete genome sequence of Desulfobacter hydrogenophilus AcRS1.</title>
        <authorList>
            <person name="Marietou A."/>
            <person name="Lund M.B."/>
            <person name="Marshall I.P.G."/>
            <person name="Schreiber L."/>
            <person name="Jorgensen B."/>
        </authorList>
    </citation>
    <scope>NUCLEOTIDE SEQUENCE [LARGE SCALE GENOMIC DNA]</scope>
    <source>
        <strain evidence="2 5">AcRS1</strain>
    </source>
</reference>
<dbReference type="EMBL" id="QLNI01000004">
    <property type="protein sequence ID" value="RAM03547.1"/>
    <property type="molecule type" value="Genomic_DNA"/>
</dbReference>
<evidence type="ECO:0000313" key="2">
    <source>
        <dbReference type="EMBL" id="QBH15508.1"/>
    </source>
</evidence>
<dbReference type="InterPro" id="IPR005039">
    <property type="entry name" value="Ant_C"/>
</dbReference>
<dbReference type="OrthoDB" id="5362767at2"/>
<evidence type="ECO:0000259" key="1">
    <source>
        <dbReference type="Pfam" id="PF03374"/>
    </source>
</evidence>
<organism evidence="3 4">
    <name type="scientific">Desulfobacter hydrogenophilus</name>
    <dbReference type="NCBI Taxonomy" id="2291"/>
    <lineage>
        <taxon>Bacteria</taxon>
        <taxon>Pseudomonadati</taxon>
        <taxon>Thermodesulfobacteriota</taxon>
        <taxon>Desulfobacteria</taxon>
        <taxon>Desulfobacterales</taxon>
        <taxon>Desulfobacteraceae</taxon>
        <taxon>Desulfobacter</taxon>
    </lineage>
</organism>
<keyword evidence="5" id="KW-1185">Reference proteome</keyword>